<dbReference type="InterPro" id="IPR014710">
    <property type="entry name" value="RmlC-like_jellyroll"/>
</dbReference>
<gene>
    <name evidence="2" type="ORF">SA2016_2312</name>
</gene>
<dbReference type="Gene3D" id="2.60.120.10">
    <property type="entry name" value="Jelly Rolls"/>
    <property type="match status" value="1"/>
</dbReference>
<keyword evidence="3" id="KW-1185">Reference proteome</keyword>
<dbReference type="PATRIC" id="fig|37927.3.peg.2380"/>
<protein>
    <submittedName>
        <fullName evidence="2">Cupin domain protein</fullName>
    </submittedName>
</protein>
<dbReference type="AlphaFoldDB" id="A0A127A274"/>
<dbReference type="InterPro" id="IPR011051">
    <property type="entry name" value="RmlC_Cupin_sf"/>
</dbReference>
<reference evidence="2 3" key="1">
    <citation type="submission" date="2016-02" db="EMBL/GenBank/DDBJ databases">
        <title>Complete genome of Sinomonas atrocyanea KCTC 3377.</title>
        <authorList>
            <person name="Kim K.M."/>
        </authorList>
    </citation>
    <scope>NUCLEOTIDE SEQUENCE [LARGE SCALE GENOMIC DNA]</scope>
    <source>
        <strain evidence="2 3">KCTC 3377</strain>
    </source>
</reference>
<dbReference type="KEGG" id="satk:SA2016_2312"/>
<name>A0A127A274_9MICC</name>
<dbReference type="RefSeq" id="WP_066502386.1">
    <property type="nucleotide sequence ID" value="NZ_BJMO01000020.1"/>
</dbReference>
<dbReference type="EMBL" id="CP014518">
    <property type="protein sequence ID" value="AMM32981.1"/>
    <property type="molecule type" value="Genomic_DNA"/>
</dbReference>
<evidence type="ECO:0000259" key="1">
    <source>
        <dbReference type="Pfam" id="PF10006"/>
    </source>
</evidence>
<organism evidence="2 3">
    <name type="scientific">Sinomonas atrocyanea</name>
    <dbReference type="NCBI Taxonomy" id="37927"/>
    <lineage>
        <taxon>Bacteria</taxon>
        <taxon>Bacillati</taxon>
        <taxon>Actinomycetota</taxon>
        <taxon>Actinomycetes</taxon>
        <taxon>Micrococcales</taxon>
        <taxon>Micrococcaceae</taxon>
        <taxon>Sinomonas</taxon>
    </lineage>
</organism>
<sequence>MDLDVRPIPKPQRKRAVFAAFANLAVGESFVLVTNVEPGPLRAEFDDDQYGASSWVYLERGPVWRIRVTRTASTPLPRVLTDTRALAQEHDADASGAVFRLTMGNRDLDSNVIALPPHGTIGEHVGPDLDVLLHVIAGDGTLATEDGEVALAPGALVWLPKRSRRQFTAGAEGLRYLSVHQRKPGLGLTRRPW</sequence>
<dbReference type="Pfam" id="PF10006">
    <property type="entry name" value="DUF2249"/>
    <property type="match status" value="1"/>
</dbReference>
<evidence type="ECO:0000313" key="2">
    <source>
        <dbReference type="EMBL" id="AMM32981.1"/>
    </source>
</evidence>
<proteinExistence type="predicted"/>
<dbReference type="STRING" id="37927.SA2016_2312"/>
<dbReference type="CDD" id="cd02208">
    <property type="entry name" value="cupin_RmlC-like"/>
    <property type="match status" value="1"/>
</dbReference>
<feature type="domain" description="DUF2249" evidence="1">
    <location>
        <begin position="3"/>
        <end position="70"/>
    </location>
</feature>
<accession>A0A127A274</accession>
<dbReference type="Proteomes" id="UP000070134">
    <property type="component" value="Chromosome"/>
</dbReference>
<dbReference type="SUPFAM" id="SSF51182">
    <property type="entry name" value="RmlC-like cupins"/>
    <property type="match status" value="1"/>
</dbReference>
<dbReference type="InterPro" id="IPR018720">
    <property type="entry name" value="DUF2249"/>
</dbReference>
<evidence type="ECO:0000313" key="3">
    <source>
        <dbReference type="Proteomes" id="UP000070134"/>
    </source>
</evidence>